<name>A0A9J7AKP2_9PROT</name>
<dbReference type="EMBL" id="CP102480">
    <property type="protein sequence ID" value="UUX48056.1"/>
    <property type="molecule type" value="Genomic_DNA"/>
</dbReference>
<dbReference type="FunFam" id="3.40.50.720:FF:000084">
    <property type="entry name" value="Short-chain dehydrogenase reductase"/>
    <property type="match status" value="1"/>
</dbReference>
<keyword evidence="4" id="KW-1185">Reference proteome</keyword>
<dbReference type="PRINTS" id="PR00081">
    <property type="entry name" value="GDHRDH"/>
</dbReference>
<dbReference type="GO" id="GO:0016614">
    <property type="term" value="F:oxidoreductase activity, acting on CH-OH group of donors"/>
    <property type="evidence" value="ECO:0007669"/>
    <property type="project" value="UniProtKB-ARBA"/>
</dbReference>
<evidence type="ECO:0000313" key="4">
    <source>
        <dbReference type="Proteomes" id="UP001060336"/>
    </source>
</evidence>
<dbReference type="Proteomes" id="UP001060336">
    <property type="component" value="Chromosome"/>
</dbReference>
<comment type="similarity">
    <text evidence="1">Belongs to the short-chain dehydrogenases/reductases (SDR) family.</text>
</comment>
<evidence type="ECO:0000256" key="2">
    <source>
        <dbReference type="ARBA" id="ARBA00023002"/>
    </source>
</evidence>
<dbReference type="Pfam" id="PF13561">
    <property type="entry name" value="adh_short_C2"/>
    <property type="match status" value="1"/>
</dbReference>
<dbReference type="InterPro" id="IPR036291">
    <property type="entry name" value="NAD(P)-bd_dom_sf"/>
</dbReference>
<proteinExistence type="inferred from homology"/>
<dbReference type="PANTHER" id="PTHR48107:SF7">
    <property type="entry name" value="RE15974P"/>
    <property type="match status" value="1"/>
</dbReference>
<sequence>MSKGLCIVTGASRGIGAATAVRAARDGWDIAVNYVGNESAARAVAGKVEAEGRRAVVIQGDTSREADIVGLFDAAEAALGPVRGLVNNAGITGRISKVRDMSAEAIAEVMNLNVVGLILCCREAARRMSVADGRDGGAIVNLSSIAARLGAPNEFTHYAASKGAVDSFTIGFAREAIADGVRVNAVAPGMIDTDIHASAGAPDRAARLGPTTPIGRAAAPEEVAEAIVWLLSDAAGYCAGSILEVSGGR</sequence>
<dbReference type="PANTHER" id="PTHR48107">
    <property type="entry name" value="NADPH-DEPENDENT ALDEHYDE REDUCTASE-LIKE PROTEIN, CHLOROPLASTIC-RELATED"/>
    <property type="match status" value="1"/>
</dbReference>
<dbReference type="SUPFAM" id="SSF51735">
    <property type="entry name" value="NAD(P)-binding Rossmann-fold domains"/>
    <property type="match status" value="1"/>
</dbReference>
<evidence type="ECO:0000313" key="3">
    <source>
        <dbReference type="EMBL" id="UUX48056.1"/>
    </source>
</evidence>
<dbReference type="InterPro" id="IPR002347">
    <property type="entry name" value="SDR_fam"/>
</dbReference>
<accession>A0A9J7AKP2</accession>
<gene>
    <name evidence="3" type="ORF">NUH88_11560</name>
</gene>
<dbReference type="PRINTS" id="PR00080">
    <property type="entry name" value="SDRFAMILY"/>
</dbReference>
<reference evidence="3" key="1">
    <citation type="submission" date="2022-08" db="EMBL/GenBank/DDBJ databases">
        <title>Nisaea acidiphila sp. nov., isolated from a marine algal debris and emended description of the genus Nisaea Urios et al. 2008.</title>
        <authorList>
            <person name="Kwon K."/>
        </authorList>
    </citation>
    <scope>NUCLEOTIDE SEQUENCE</scope>
    <source>
        <strain evidence="3">MEBiC11861</strain>
    </source>
</reference>
<dbReference type="AlphaFoldDB" id="A0A9J7AKP2"/>
<dbReference type="KEGG" id="naci:NUH88_11560"/>
<dbReference type="Gene3D" id="3.40.50.720">
    <property type="entry name" value="NAD(P)-binding Rossmann-like Domain"/>
    <property type="match status" value="1"/>
</dbReference>
<dbReference type="PROSITE" id="PS00061">
    <property type="entry name" value="ADH_SHORT"/>
    <property type="match status" value="1"/>
</dbReference>
<protein>
    <submittedName>
        <fullName evidence="3">SDR family oxidoreductase</fullName>
    </submittedName>
</protein>
<dbReference type="InterPro" id="IPR020904">
    <property type="entry name" value="Sc_DH/Rdtase_CS"/>
</dbReference>
<dbReference type="CDD" id="cd05233">
    <property type="entry name" value="SDR_c"/>
    <property type="match status" value="1"/>
</dbReference>
<keyword evidence="2" id="KW-0560">Oxidoreductase</keyword>
<evidence type="ECO:0000256" key="1">
    <source>
        <dbReference type="ARBA" id="ARBA00006484"/>
    </source>
</evidence>
<dbReference type="RefSeq" id="WP_257766564.1">
    <property type="nucleotide sequence ID" value="NZ_CP102480.1"/>
</dbReference>
<organism evidence="3 4">
    <name type="scientific">Nisaea acidiphila</name>
    <dbReference type="NCBI Taxonomy" id="1862145"/>
    <lineage>
        <taxon>Bacteria</taxon>
        <taxon>Pseudomonadati</taxon>
        <taxon>Pseudomonadota</taxon>
        <taxon>Alphaproteobacteria</taxon>
        <taxon>Rhodospirillales</taxon>
        <taxon>Thalassobaculaceae</taxon>
        <taxon>Nisaea</taxon>
    </lineage>
</organism>